<keyword evidence="3" id="KW-1185">Reference proteome</keyword>
<dbReference type="RefSeq" id="WP_188930529.1">
    <property type="nucleotide sequence ID" value="NZ_BMJC01000002.1"/>
</dbReference>
<accession>A0A8J2UBX5</accession>
<proteinExistence type="predicted"/>
<evidence type="ECO:0000256" key="1">
    <source>
        <dbReference type="ARBA" id="ARBA00022649"/>
    </source>
</evidence>
<dbReference type="EMBL" id="BMJC01000002">
    <property type="protein sequence ID" value="GGA93944.1"/>
    <property type="molecule type" value="Genomic_DNA"/>
</dbReference>
<evidence type="ECO:0000313" key="2">
    <source>
        <dbReference type="EMBL" id="GGA93944.1"/>
    </source>
</evidence>
<reference evidence="2" key="2">
    <citation type="submission" date="2020-09" db="EMBL/GenBank/DDBJ databases">
        <authorList>
            <person name="Sun Q."/>
            <person name="Zhou Y."/>
        </authorList>
    </citation>
    <scope>NUCLEOTIDE SEQUENCE</scope>
    <source>
        <strain evidence="2">CGMCC 1.15448</strain>
    </source>
</reference>
<protein>
    <recommendedName>
        <fullName evidence="4">Type II toxin-antitoxin system RelE/ParE family toxin</fullName>
    </recommendedName>
</protein>
<dbReference type="InterPro" id="IPR035093">
    <property type="entry name" value="RelE/ParE_toxin_dom_sf"/>
</dbReference>
<dbReference type="Proteomes" id="UP000607559">
    <property type="component" value="Unassembled WGS sequence"/>
</dbReference>
<dbReference type="AlphaFoldDB" id="A0A8J2UBX5"/>
<dbReference type="Gene3D" id="3.30.2310.20">
    <property type="entry name" value="RelE-like"/>
    <property type="match status" value="1"/>
</dbReference>
<name>A0A8J2UBX5_9BACT</name>
<evidence type="ECO:0008006" key="4">
    <source>
        <dbReference type="Google" id="ProtNLM"/>
    </source>
</evidence>
<dbReference type="InterPro" id="IPR007712">
    <property type="entry name" value="RelE/ParE_toxin"/>
</dbReference>
<organism evidence="2 3">
    <name type="scientific">Puia dinghuensis</name>
    <dbReference type="NCBI Taxonomy" id="1792502"/>
    <lineage>
        <taxon>Bacteria</taxon>
        <taxon>Pseudomonadati</taxon>
        <taxon>Bacteroidota</taxon>
        <taxon>Chitinophagia</taxon>
        <taxon>Chitinophagales</taxon>
        <taxon>Chitinophagaceae</taxon>
        <taxon>Puia</taxon>
    </lineage>
</organism>
<comment type="caution">
    <text evidence="2">The sequence shown here is derived from an EMBL/GenBank/DDBJ whole genome shotgun (WGS) entry which is preliminary data.</text>
</comment>
<keyword evidence="1" id="KW-1277">Toxin-antitoxin system</keyword>
<reference evidence="2" key="1">
    <citation type="journal article" date="2014" name="Int. J. Syst. Evol. Microbiol.">
        <title>Complete genome sequence of Corynebacterium casei LMG S-19264T (=DSM 44701T), isolated from a smear-ripened cheese.</title>
        <authorList>
            <consortium name="US DOE Joint Genome Institute (JGI-PGF)"/>
            <person name="Walter F."/>
            <person name="Albersmeier A."/>
            <person name="Kalinowski J."/>
            <person name="Ruckert C."/>
        </authorList>
    </citation>
    <scope>NUCLEOTIDE SEQUENCE</scope>
    <source>
        <strain evidence="2">CGMCC 1.15448</strain>
    </source>
</reference>
<dbReference type="Pfam" id="PF05016">
    <property type="entry name" value="ParE_toxin"/>
    <property type="match status" value="1"/>
</dbReference>
<evidence type="ECO:0000313" key="3">
    <source>
        <dbReference type="Proteomes" id="UP000607559"/>
    </source>
</evidence>
<gene>
    <name evidence="2" type="ORF">GCM10011511_16580</name>
</gene>
<sequence>MTRYKVIYSPHALIDLEDAVYAYNRMQRGLGKRFAAQVQQALRSIKSNPHFASFRYDEVRCAQVPRFPYLVHYTIDEEARIVLIAAIYSTRQKPLWE</sequence>